<dbReference type="Proteomes" id="UP000028500">
    <property type="component" value="Unassembled WGS sequence"/>
</dbReference>
<comment type="caution">
    <text evidence="1">The sequence shown here is derived from an EMBL/GenBank/DDBJ whole genome shotgun (WGS) entry which is preliminary data.</text>
</comment>
<name>A0A077PIV1_XENBV</name>
<dbReference type="EMBL" id="CBSY010000191">
    <property type="protein sequence ID" value="CDH20626.1"/>
    <property type="molecule type" value="Genomic_DNA"/>
</dbReference>
<evidence type="ECO:0000313" key="1">
    <source>
        <dbReference type="EMBL" id="CDH20626.1"/>
    </source>
</evidence>
<dbReference type="HOGENOM" id="CLU_3031463_0_0_6"/>
<organism evidence="1 2">
    <name type="scientific">Xenorhabdus bovienii str. kraussei Quebec</name>
    <dbReference type="NCBI Taxonomy" id="1398203"/>
    <lineage>
        <taxon>Bacteria</taxon>
        <taxon>Pseudomonadati</taxon>
        <taxon>Pseudomonadota</taxon>
        <taxon>Gammaproteobacteria</taxon>
        <taxon>Enterobacterales</taxon>
        <taxon>Morganellaceae</taxon>
        <taxon>Xenorhabdus</taxon>
    </lineage>
</organism>
<evidence type="ECO:0000313" key="2">
    <source>
        <dbReference type="Proteomes" id="UP000028500"/>
    </source>
</evidence>
<dbReference type="AlphaFoldDB" id="A0A077PIV1"/>
<keyword evidence="2" id="KW-1185">Reference proteome</keyword>
<reference evidence="1" key="1">
    <citation type="submission" date="2013-07" db="EMBL/GenBank/DDBJ databases">
        <title>Sub-species coevolution in mutualistic symbiosis.</title>
        <authorList>
            <person name="Murfin K."/>
            <person name="Klassen J."/>
            <person name="Lee M."/>
            <person name="Forst S."/>
            <person name="Stock P."/>
            <person name="Goodrich-Blair H."/>
        </authorList>
    </citation>
    <scope>NUCLEOTIDE SEQUENCE [LARGE SCALE GENOMIC DNA]</scope>
    <source>
        <strain evidence="1">Kraussei Quebec</strain>
    </source>
</reference>
<sequence length="55" mass="6232">MKQIGSIRIALNPYSGKVGEWGLLSMLETAIKSVWFPQSKWADNNTRPMILILID</sequence>
<proteinExistence type="predicted"/>
<protein>
    <submittedName>
        <fullName evidence="1">Uncharacterized protein</fullName>
    </submittedName>
</protein>
<accession>A0A077PIV1</accession>
<gene>
    <name evidence="1" type="ORF">XBKQ1_2700006</name>
</gene>